<evidence type="ECO:0000313" key="1">
    <source>
        <dbReference type="EMBL" id="GFF44454.1"/>
    </source>
</evidence>
<reference evidence="1 2" key="1">
    <citation type="submission" date="2020-01" db="EMBL/GenBank/DDBJ databases">
        <title>Draft genome sequence of Aspergillus udagawae IFM 46972.</title>
        <authorList>
            <person name="Takahashi H."/>
            <person name="Yaguchi T."/>
        </authorList>
    </citation>
    <scope>NUCLEOTIDE SEQUENCE [LARGE SCALE GENOMIC DNA]</scope>
    <source>
        <strain evidence="1 2">IFM 46972</strain>
    </source>
</reference>
<accession>A0A8H3P7V9</accession>
<organism evidence="1 2">
    <name type="scientific">Aspergillus udagawae</name>
    <dbReference type="NCBI Taxonomy" id="91492"/>
    <lineage>
        <taxon>Eukaryota</taxon>
        <taxon>Fungi</taxon>
        <taxon>Dikarya</taxon>
        <taxon>Ascomycota</taxon>
        <taxon>Pezizomycotina</taxon>
        <taxon>Eurotiomycetes</taxon>
        <taxon>Eurotiomycetidae</taxon>
        <taxon>Eurotiales</taxon>
        <taxon>Aspergillaceae</taxon>
        <taxon>Aspergillus</taxon>
        <taxon>Aspergillus subgen. Fumigati</taxon>
    </lineage>
</organism>
<proteinExistence type="predicted"/>
<dbReference type="InterPro" id="IPR012334">
    <property type="entry name" value="Pectin_lyas_fold"/>
</dbReference>
<gene>
    <name evidence="1" type="ORF">IFM46972_07551</name>
</gene>
<name>A0A8H3P7V9_9EURO</name>
<evidence type="ECO:0000313" key="2">
    <source>
        <dbReference type="Proteomes" id="UP000465221"/>
    </source>
</evidence>
<dbReference type="Proteomes" id="UP000465221">
    <property type="component" value="Unassembled WGS sequence"/>
</dbReference>
<sequence>MCGSGLQTIRQSEFTGRECDPNWTDDGNDMVQNSIYNARGFLIESTAATWLYGTASEHSVYYQSNINNAKYLFAGMIQTESRYYQPTPTPPAPFANDVGVFSSDPSFSCKAGEAGCDESWAVMIRNSEDVFIAGAGLYSWFSTYSQACENAGLHGNQQDVIIHNLITIGATNMLTSDGSTIPSKDNLAVKGHPYWSQQPANFGWRLGCSGGSLTDYVRC</sequence>
<dbReference type="Gene3D" id="2.160.20.10">
    <property type="entry name" value="Single-stranded right-handed beta-helix, Pectin lyase-like"/>
    <property type="match status" value="1"/>
</dbReference>
<comment type="caution">
    <text evidence="1">The sequence shown here is derived from an EMBL/GenBank/DDBJ whole genome shotgun (WGS) entry which is preliminary data.</text>
</comment>
<dbReference type="AlphaFoldDB" id="A0A8H3P7V9"/>
<protein>
    <submittedName>
        <fullName evidence="1">Glucan 1,3-beta-glucosidase</fullName>
    </submittedName>
</protein>
<dbReference type="EMBL" id="BLKC01000058">
    <property type="protein sequence ID" value="GFF44454.1"/>
    <property type="molecule type" value="Genomic_DNA"/>
</dbReference>